<reference evidence="2" key="1">
    <citation type="submission" date="2020-10" db="EMBL/GenBank/DDBJ databases">
        <authorList>
            <person name="Gilroy R."/>
        </authorList>
    </citation>
    <scope>NUCLEOTIDE SEQUENCE</scope>
    <source>
        <strain evidence="2">21143</strain>
    </source>
</reference>
<dbReference type="Proteomes" id="UP000886722">
    <property type="component" value="Unassembled WGS sequence"/>
</dbReference>
<dbReference type="PROSITE" id="PS51257">
    <property type="entry name" value="PROKAR_LIPOPROTEIN"/>
    <property type="match status" value="1"/>
</dbReference>
<comment type="caution">
    <text evidence="2">The sequence shown here is derived from an EMBL/GenBank/DDBJ whole genome shotgun (WGS) entry which is preliminary data.</text>
</comment>
<proteinExistence type="predicted"/>
<feature type="domain" description="DUF4296" evidence="1">
    <location>
        <begin position="25"/>
        <end position="108"/>
    </location>
</feature>
<dbReference type="AlphaFoldDB" id="A0A9D1KE39"/>
<reference evidence="2" key="2">
    <citation type="journal article" date="2021" name="PeerJ">
        <title>Extensive microbial diversity within the chicken gut microbiome revealed by metagenomics and culture.</title>
        <authorList>
            <person name="Gilroy R."/>
            <person name="Ravi A."/>
            <person name="Getino M."/>
            <person name="Pursley I."/>
            <person name="Horton D.L."/>
            <person name="Alikhan N.F."/>
            <person name="Baker D."/>
            <person name="Gharbi K."/>
            <person name="Hall N."/>
            <person name="Watson M."/>
            <person name="Adriaenssens E.M."/>
            <person name="Foster-Nyarko E."/>
            <person name="Jarju S."/>
            <person name="Secka A."/>
            <person name="Antonio M."/>
            <person name="Oren A."/>
            <person name="Chaudhuri R.R."/>
            <person name="La Ragione R."/>
            <person name="Hildebrand F."/>
            <person name="Pallen M.J."/>
        </authorList>
    </citation>
    <scope>NUCLEOTIDE SEQUENCE</scope>
    <source>
        <strain evidence="2">21143</strain>
    </source>
</reference>
<gene>
    <name evidence="2" type="ORF">IAD06_10445</name>
</gene>
<evidence type="ECO:0000313" key="3">
    <source>
        <dbReference type="Proteomes" id="UP000886722"/>
    </source>
</evidence>
<organism evidence="2 3">
    <name type="scientific">Candidatus Caccoplasma intestinavium</name>
    <dbReference type="NCBI Taxonomy" id="2840716"/>
    <lineage>
        <taxon>Bacteria</taxon>
        <taxon>Pseudomonadati</taxon>
        <taxon>Bacteroidota</taxon>
        <taxon>Bacteroidia</taxon>
        <taxon>Bacteroidales</taxon>
        <taxon>Bacteroidaceae</taxon>
        <taxon>Bacteroidaceae incertae sedis</taxon>
        <taxon>Candidatus Caccoplasma</taxon>
    </lineage>
</organism>
<evidence type="ECO:0000259" key="1">
    <source>
        <dbReference type="Pfam" id="PF14129"/>
    </source>
</evidence>
<name>A0A9D1KE39_9BACT</name>
<dbReference type="Pfam" id="PF14129">
    <property type="entry name" value="DUF4296"/>
    <property type="match status" value="1"/>
</dbReference>
<dbReference type="EMBL" id="DVKT01000076">
    <property type="protein sequence ID" value="HIT40434.1"/>
    <property type="molecule type" value="Genomic_DNA"/>
</dbReference>
<protein>
    <submittedName>
        <fullName evidence="2">DUF4296 domain-containing protein</fullName>
    </submittedName>
</protein>
<sequence length="260" mass="30304">MSRVKRILGAGIFFVLIFTACEQIPSHIIAPEQMETLLIDIHKAEAISDNLTQYASDREKERLRQSVFDRHHVTQAQFDTSLVWYSEHMTKYSQIYNNVTARLKEEDDAVKTLLVERKSSPLTRPGDSIDVWNKDPYYLFEPRLYRHVLLFNILADDNFRENDIFQLSINFDQLPQGIPDKARITLVIRHRNDSIYSVTREILHNGTTMIEAQAQNDKVTRVMGSIEVPLHPMWQETYANKISLLRIRHKNRPNVPKSAS</sequence>
<evidence type="ECO:0000313" key="2">
    <source>
        <dbReference type="EMBL" id="HIT40434.1"/>
    </source>
</evidence>
<dbReference type="InterPro" id="IPR025381">
    <property type="entry name" value="DUF4296"/>
</dbReference>
<accession>A0A9D1KE39</accession>